<evidence type="ECO:0000313" key="1">
    <source>
        <dbReference type="EMBL" id="OLP06793.1"/>
    </source>
</evidence>
<name>A0A1Q8YFK9_9BURK</name>
<protein>
    <submittedName>
        <fullName evidence="1">Uncharacterized protein</fullName>
    </submittedName>
</protein>
<evidence type="ECO:0000313" key="2">
    <source>
        <dbReference type="Proteomes" id="UP000185911"/>
    </source>
</evidence>
<organism evidence="1 2">
    <name type="scientific">Rhodoferax antarcticus ANT.BR</name>
    <dbReference type="NCBI Taxonomy" id="1111071"/>
    <lineage>
        <taxon>Bacteria</taxon>
        <taxon>Pseudomonadati</taxon>
        <taxon>Pseudomonadota</taxon>
        <taxon>Betaproteobacteria</taxon>
        <taxon>Burkholderiales</taxon>
        <taxon>Comamonadaceae</taxon>
        <taxon>Rhodoferax</taxon>
    </lineage>
</organism>
<keyword evidence="2" id="KW-1185">Reference proteome</keyword>
<proteinExistence type="predicted"/>
<dbReference type="EMBL" id="MSYM01000013">
    <property type="protein sequence ID" value="OLP06793.1"/>
    <property type="molecule type" value="Genomic_DNA"/>
</dbReference>
<dbReference type="Proteomes" id="UP000185911">
    <property type="component" value="Unassembled WGS sequence"/>
</dbReference>
<accession>A0A1Q8YFK9</accession>
<gene>
    <name evidence="1" type="ORF">BLL52_3033</name>
</gene>
<reference evidence="1 2" key="1">
    <citation type="submission" date="2017-01" db="EMBL/GenBank/DDBJ databases">
        <title>Genome sequence of Rhodoferax antarcticus ANT.BR, a psychrophilic purple nonsulfur bacterium from an Antarctic microbial mat.</title>
        <authorList>
            <person name="Baker J."/>
            <person name="Riester C."/>
            <person name="Skinner B."/>
            <person name="Newell A."/>
            <person name="Swingley W."/>
            <person name="Madigan M."/>
            <person name="Jung D."/>
            <person name="Asao M."/>
            <person name="Chen M."/>
            <person name="Loughlin P."/>
            <person name="Pan H."/>
            <person name="Lin S."/>
            <person name="Li N."/>
            <person name="Shaw J."/>
            <person name="Prado M."/>
            <person name="Sherman C."/>
            <person name="Li X."/>
            <person name="Tang J."/>
            <person name="Blankenship R."/>
            <person name="Zhao T."/>
            <person name="Touchman J."/>
            <person name="Sattley M."/>
        </authorList>
    </citation>
    <scope>NUCLEOTIDE SEQUENCE [LARGE SCALE GENOMIC DNA]</scope>
    <source>
        <strain evidence="1 2">ANT.BR</strain>
    </source>
</reference>
<comment type="caution">
    <text evidence="1">The sequence shown here is derived from an EMBL/GenBank/DDBJ whole genome shotgun (WGS) entry which is preliminary data.</text>
</comment>
<dbReference type="AlphaFoldDB" id="A0A1Q8YFK9"/>
<sequence length="56" mass="5952">MFSKSGAISEATNTCNSTFGICIAIALSAGVRMTASPRYLNCMAKTLCDFKIILSQ</sequence>